<dbReference type="GO" id="GO:0042121">
    <property type="term" value="P:alginic acid biosynthetic process"/>
    <property type="evidence" value="ECO:0007669"/>
    <property type="project" value="UniProtKB-UniPathway"/>
</dbReference>
<evidence type="ECO:0000256" key="9">
    <source>
        <dbReference type="ARBA" id="ARBA00022729"/>
    </source>
</evidence>
<comment type="caution">
    <text evidence="15">The sequence shown here is derived from an EMBL/GenBank/DDBJ whole genome shotgun (WGS) entry which is preliminary data.</text>
</comment>
<evidence type="ECO:0000256" key="12">
    <source>
        <dbReference type="ARBA" id="ARBA00023136"/>
    </source>
</evidence>
<keyword evidence="10" id="KW-0574">Periplasm</keyword>
<evidence type="ECO:0000256" key="10">
    <source>
        <dbReference type="ARBA" id="ARBA00022764"/>
    </source>
</evidence>
<dbReference type="UniPathway" id="UPA00286"/>
<evidence type="ECO:0000313" key="16">
    <source>
        <dbReference type="Proteomes" id="UP000316429"/>
    </source>
</evidence>
<evidence type="ECO:0000313" key="15">
    <source>
        <dbReference type="EMBL" id="TPP06749.1"/>
    </source>
</evidence>
<dbReference type="Gene3D" id="3.40.50.1110">
    <property type="entry name" value="SGNH hydrolase"/>
    <property type="match status" value="1"/>
</dbReference>
<dbReference type="GO" id="GO:0005886">
    <property type="term" value="C:plasma membrane"/>
    <property type="evidence" value="ECO:0007669"/>
    <property type="project" value="UniProtKB-SubCell"/>
</dbReference>
<accession>A0A504TX54</accession>
<evidence type="ECO:0000259" key="14">
    <source>
        <dbReference type="Pfam" id="PF16822"/>
    </source>
</evidence>
<comment type="similarity">
    <text evidence="4">Belongs to the AlgJ family.</text>
</comment>
<protein>
    <recommendedName>
        <fullName evidence="5">Probable alginate O-acetylase AlgJ</fullName>
    </recommendedName>
    <alternativeName>
        <fullName evidence="13">Alginate biosynthesis protein AlgJ</fullName>
    </alternativeName>
</protein>
<evidence type="ECO:0000256" key="6">
    <source>
        <dbReference type="ARBA" id="ARBA00022475"/>
    </source>
</evidence>
<evidence type="ECO:0000256" key="7">
    <source>
        <dbReference type="ARBA" id="ARBA00022519"/>
    </source>
</evidence>
<dbReference type="GO" id="GO:0016740">
    <property type="term" value="F:transferase activity"/>
    <property type="evidence" value="ECO:0007669"/>
    <property type="project" value="UniProtKB-KW"/>
</dbReference>
<dbReference type="InterPro" id="IPR036514">
    <property type="entry name" value="SGNH_hydro_sf"/>
</dbReference>
<reference evidence="15 16" key="1">
    <citation type="submission" date="2019-06" db="EMBL/GenBank/DDBJ databases">
        <title>Rhizobium sp. CL12 isolated from roots of soybean.</title>
        <authorList>
            <person name="Wang C."/>
        </authorList>
    </citation>
    <scope>NUCLEOTIDE SEQUENCE [LARGE SCALE GENOMIC DNA]</scope>
    <source>
        <strain evidence="15 16">CL12</strain>
    </source>
</reference>
<organism evidence="15 16">
    <name type="scientific">Rhizobium glycinendophyticum</name>
    <dbReference type="NCBI Taxonomy" id="2589807"/>
    <lineage>
        <taxon>Bacteria</taxon>
        <taxon>Pseudomonadati</taxon>
        <taxon>Pseudomonadota</taxon>
        <taxon>Alphaproteobacteria</taxon>
        <taxon>Hyphomicrobiales</taxon>
        <taxon>Rhizobiaceae</taxon>
        <taxon>Rhizobium/Agrobacterium group</taxon>
        <taxon>Rhizobium</taxon>
    </lineage>
</organism>
<evidence type="ECO:0000256" key="1">
    <source>
        <dbReference type="ARBA" id="ARBA00004418"/>
    </source>
</evidence>
<dbReference type="InterPro" id="IPR031811">
    <property type="entry name" value="ALGX/ALGJ_SGNH-like"/>
</dbReference>
<dbReference type="OrthoDB" id="9760774at2"/>
<dbReference type="Pfam" id="PF16822">
    <property type="entry name" value="ALGX"/>
    <property type="match status" value="1"/>
</dbReference>
<evidence type="ECO:0000256" key="2">
    <source>
        <dbReference type="ARBA" id="ARBA00004587"/>
    </source>
</evidence>
<dbReference type="AlphaFoldDB" id="A0A504TX54"/>
<dbReference type="GO" id="GO:0042597">
    <property type="term" value="C:periplasmic space"/>
    <property type="evidence" value="ECO:0007669"/>
    <property type="project" value="UniProtKB-SubCell"/>
</dbReference>
<dbReference type="Proteomes" id="UP000316429">
    <property type="component" value="Unassembled WGS sequence"/>
</dbReference>
<dbReference type="GO" id="GO:0016788">
    <property type="term" value="F:hydrolase activity, acting on ester bonds"/>
    <property type="evidence" value="ECO:0007669"/>
    <property type="project" value="UniProtKB-ARBA"/>
</dbReference>
<keyword evidence="16" id="KW-1185">Reference proteome</keyword>
<dbReference type="RefSeq" id="WP_140830704.1">
    <property type="nucleotide sequence ID" value="NZ_VFYP01000003.1"/>
</dbReference>
<feature type="domain" description="AlgX/AlgJ SGNH hydrolase-like" evidence="14">
    <location>
        <begin position="91"/>
        <end position="351"/>
    </location>
</feature>
<keyword evidence="12" id="KW-0472">Membrane</keyword>
<evidence type="ECO:0000256" key="4">
    <source>
        <dbReference type="ARBA" id="ARBA00006038"/>
    </source>
</evidence>
<gene>
    <name evidence="15" type="ORF">FJQ55_18600</name>
</gene>
<keyword evidence="11" id="KW-0016">Alginate biosynthesis</keyword>
<evidence type="ECO:0000256" key="8">
    <source>
        <dbReference type="ARBA" id="ARBA00022679"/>
    </source>
</evidence>
<dbReference type="EMBL" id="VFYP01000003">
    <property type="protein sequence ID" value="TPP06749.1"/>
    <property type="molecule type" value="Genomic_DNA"/>
</dbReference>
<proteinExistence type="inferred from homology"/>
<evidence type="ECO:0000256" key="5">
    <source>
        <dbReference type="ARBA" id="ARBA00016086"/>
    </source>
</evidence>
<evidence type="ECO:0000256" key="3">
    <source>
        <dbReference type="ARBA" id="ARBA00005182"/>
    </source>
</evidence>
<comment type="pathway">
    <text evidence="3">Glycan biosynthesis; alginate biosynthesis.</text>
</comment>
<sequence length="381" mass="40875">MANLRQHTATLLLPTVFFGYAIYANSTMLFAPPADAKGGKINDLSLSYVIDGEATRDLDALYKSELPHRDPAVGVIGNARYALLNSGRKGVIVGDEGWFFTGEEFKRVKPADIDSAVAKIDEVRAKLAEAGVQLVMVPLPAKSDVYAEHLPEVMRSDAMQVAYSDFSTALKAKGMTVVDTREAMLAAKPFGELFLKSDTHWTPTGAKITAEAVQSTIQKSGISLPSATVTESWEAPVDIWGDLTTYITSPAYAPRVGLKQENIPIYRTAVNADAAGADLFGTETKVPVMLVGTSYSANENWSFVDFLRQSLTADVVNVAKEGLGPGVPMMDLLAGTALEDTQPDVVVWEFPIRYLGTSTLWERKGQSGGGGHHGGVGDSNV</sequence>
<dbReference type="InterPro" id="IPR034657">
    <property type="entry name" value="AlgJ"/>
</dbReference>
<dbReference type="CDD" id="cd14442">
    <property type="entry name" value="AlgJ_like"/>
    <property type="match status" value="1"/>
</dbReference>
<evidence type="ECO:0000256" key="13">
    <source>
        <dbReference type="ARBA" id="ARBA00031031"/>
    </source>
</evidence>
<keyword evidence="8" id="KW-0808">Transferase</keyword>
<evidence type="ECO:0000256" key="11">
    <source>
        <dbReference type="ARBA" id="ARBA00022841"/>
    </source>
</evidence>
<keyword evidence="6" id="KW-1003">Cell membrane</keyword>
<name>A0A504TX54_9HYPH</name>
<comment type="subcellular location">
    <subcellularLocation>
        <location evidence="2">Cell inner membrane</location>
        <topology evidence="2">Peripheral membrane protein</topology>
        <orientation evidence="2">Periplasmic side</orientation>
    </subcellularLocation>
    <subcellularLocation>
        <location evidence="1">Periplasm</location>
    </subcellularLocation>
</comment>
<keyword evidence="7" id="KW-0997">Cell inner membrane</keyword>
<keyword evidence="9" id="KW-0732">Signal</keyword>